<dbReference type="InterPro" id="IPR029045">
    <property type="entry name" value="ClpP/crotonase-like_dom_sf"/>
</dbReference>
<comment type="similarity">
    <text evidence="1">Belongs to the enoyl-CoA hydratase/isomerase family.</text>
</comment>
<keyword evidence="4" id="KW-1185">Reference proteome</keyword>
<dbReference type="SUPFAM" id="SSF52096">
    <property type="entry name" value="ClpP/crotonase"/>
    <property type="match status" value="1"/>
</dbReference>
<evidence type="ECO:0000256" key="2">
    <source>
        <dbReference type="ARBA" id="ARBA00023239"/>
    </source>
</evidence>
<comment type="caution">
    <text evidence="3">The sequence shown here is derived from an EMBL/GenBank/DDBJ whole genome shotgun (WGS) entry which is preliminary data.</text>
</comment>
<protein>
    <submittedName>
        <fullName evidence="3">Enoyl-CoA hydratase/isomerase family protein</fullName>
    </submittedName>
</protein>
<gene>
    <name evidence="3" type="ORF">GCM10022239_08940</name>
</gene>
<dbReference type="CDD" id="cd06558">
    <property type="entry name" value="crotonase-like"/>
    <property type="match status" value="1"/>
</dbReference>
<evidence type="ECO:0000313" key="3">
    <source>
        <dbReference type="EMBL" id="GAA3735050.1"/>
    </source>
</evidence>
<reference evidence="4" key="1">
    <citation type="journal article" date="2019" name="Int. J. Syst. Evol. Microbiol.">
        <title>The Global Catalogue of Microorganisms (GCM) 10K type strain sequencing project: providing services to taxonomists for standard genome sequencing and annotation.</title>
        <authorList>
            <consortium name="The Broad Institute Genomics Platform"/>
            <consortium name="The Broad Institute Genome Sequencing Center for Infectious Disease"/>
            <person name="Wu L."/>
            <person name="Ma J."/>
        </authorList>
    </citation>
    <scope>NUCLEOTIDE SEQUENCE [LARGE SCALE GENOMIC DNA]</scope>
    <source>
        <strain evidence="4">JCM 16949</strain>
    </source>
</reference>
<proteinExistence type="inferred from homology"/>
<organism evidence="3 4">
    <name type="scientific">Leifsonella bigeumensis</name>
    <dbReference type="NCBI Taxonomy" id="433643"/>
    <lineage>
        <taxon>Bacteria</taxon>
        <taxon>Bacillati</taxon>
        <taxon>Actinomycetota</taxon>
        <taxon>Actinomycetes</taxon>
        <taxon>Micrococcales</taxon>
        <taxon>Microbacteriaceae</taxon>
        <taxon>Leifsonella</taxon>
    </lineage>
</organism>
<evidence type="ECO:0000313" key="4">
    <source>
        <dbReference type="Proteomes" id="UP001501004"/>
    </source>
</evidence>
<dbReference type="PANTHER" id="PTHR11941">
    <property type="entry name" value="ENOYL-COA HYDRATASE-RELATED"/>
    <property type="match status" value="1"/>
</dbReference>
<accession>A0ABP7FAP4</accession>
<dbReference type="EMBL" id="BAABAE010000002">
    <property type="protein sequence ID" value="GAA3735050.1"/>
    <property type="molecule type" value="Genomic_DNA"/>
</dbReference>
<sequence>MAQVRVEIVGPVATLVIDNAGKRNAVTADLWQQFEPLLAGLAGDAAVKVVVLRGAGQDFSAGADIADLDRILAGPGDGGVMTQAENALATFPKPTIAAIDGYCVGGGWELAGACDIRICSDRSTFGITPSRLGIVYPRSGIERVVAIAGPAVAKHLLFTGELVDAETARTWGLVTKVLPTEGFWNAVAGFAGMLAGRSQYSIRAMKEIIDAIMEGRGDLGAVVDRWQATASDDRAIGVEAFLGKRPPEFTWGSGVQ</sequence>
<keyword evidence="2" id="KW-0456">Lyase</keyword>
<name>A0ABP7FAP4_9MICO</name>
<dbReference type="RefSeq" id="WP_344754132.1">
    <property type="nucleotide sequence ID" value="NZ_BAABAE010000002.1"/>
</dbReference>
<dbReference type="Gene3D" id="3.90.226.10">
    <property type="entry name" value="2-enoyl-CoA Hydratase, Chain A, domain 1"/>
    <property type="match status" value="1"/>
</dbReference>
<dbReference type="Gene3D" id="1.10.12.10">
    <property type="entry name" value="Lyase 2-enoyl-coa Hydratase, Chain A, domain 2"/>
    <property type="match status" value="1"/>
</dbReference>
<dbReference type="InterPro" id="IPR014748">
    <property type="entry name" value="Enoyl-CoA_hydra_C"/>
</dbReference>
<dbReference type="InterPro" id="IPR001753">
    <property type="entry name" value="Enoyl-CoA_hydra/iso"/>
</dbReference>
<dbReference type="Proteomes" id="UP001501004">
    <property type="component" value="Unassembled WGS sequence"/>
</dbReference>
<dbReference type="PANTHER" id="PTHR11941:SF127">
    <property type="entry name" value="ENOYL-COA HYDRATASE ECHA18 (ENOYL HYDRASE) (UNSATURATED ACYL-COA HYDRATASE) (CROTONASE)-RELATED"/>
    <property type="match status" value="1"/>
</dbReference>
<dbReference type="Pfam" id="PF00378">
    <property type="entry name" value="ECH_1"/>
    <property type="match status" value="1"/>
</dbReference>
<evidence type="ECO:0000256" key="1">
    <source>
        <dbReference type="ARBA" id="ARBA00005254"/>
    </source>
</evidence>